<keyword evidence="3" id="KW-1185">Reference proteome</keyword>
<name>A0A8H6J7N2_9PEZI</name>
<comment type="caution">
    <text evidence="2">The sequence shown here is derived from an EMBL/GenBank/DDBJ whole genome shotgun (WGS) entry which is preliminary data.</text>
</comment>
<dbReference type="AlphaFoldDB" id="A0A8H6J7N2"/>
<organism evidence="2 3">
    <name type="scientific">Colletotrichum plurivorum</name>
    <dbReference type="NCBI Taxonomy" id="2175906"/>
    <lineage>
        <taxon>Eukaryota</taxon>
        <taxon>Fungi</taxon>
        <taxon>Dikarya</taxon>
        <taxon>Ascomycota</taxon>
        <taxon>Pezizomycotina</taxon>
        <taxon>Sordariomycetes</taxon>
        <taxon>Hypocreomycetidae</taxon>
        <taxon>Glomerellales</taxon>
        <taxon>Glomerellaceae</taxon>
        <taxon>Colletotrichum</taxon>
        <taxon>Colletotrichum orchidearum species complex</taxon>
    </lineage>
</organism>
<feature type="region of interest" description="Disordered" evidence="1">
    <location>
        <begin position="1"/>
        <end position="25"/>
    </location>
</feature>
<reference evidence="2" key="1">
    <citation type="journal article" date="2020" name="Phytopathology">
        <title>Genome Sequence Resources of Colletotrichum truncatum, C. plurivorum, C. musicola, and C. sojae: Four Species Pathogenic to Soybean (Glycine max).</title>
        <authorList>
            <person name="Rogerio F."/>
            <person name="Boufleur T.R."/>
            <person name="Ciampi-Guillardi M."/>
            <person name="Sukno S.A."/>
            <person name="Thon M.R."/>
            <person name="Massola Junior N.S."/>
            <person name="Baroncelli R."/>
        </authorList>
    </citation>
    <scope>NUCLEOTIDE SEQUENCE</scope>
    <source>
        <strain evidence="2">LFN00145</strain>
    </source>
</reference>
<protein>
    <submittedName>
        <fullName evidence="2">Uncharacterized protein</fullName>
    </submittedName>
</protein>
<evidence type="ECO:0000313" key="3">
    <source>
        <dbReference type="Proteomes" id="UP000654918"/>
    </source>
</evidence>
<dbReference type="EMBL" id="WIGO01000605">
    <property type="protein sequence ID" value="KAF6807892.1"/>
    <property type="molecule type" value="Genomic_DNA"/>
</dbReference>
<evidence type="ECO:0000313" key="2">
    <source>
        <dbReference type="EMBL" id="KAF6807892.1"/>
    </source>
</evidence>
<evidence type="ECO:0000256" key="1">
    <source>
        <dbReference type="SAM" id="MobiDB-lite"/>
    </source>
</evidence>
<sequence length="129" mass="14613">MAPISLHVPDNIGGVDVPNPPRTQPDTYDQDLTSAIMTAYILNVTSIKQRILWVYTAAYFYTSQVTFVQPKRMIKLNPKVTKRGRTVPNVNVDRSQACDSHWAYVYGNEHTDRNACDKCRKGTGLYTEC</sequence>
<dbReference type="Proteomes" id="UP000654918">
    <property type="component" value="Unassembled WGS sequence"/>
</dbReference>
<gene>
    <name evidence="2" type="ORF">CPLU01_15742</name>
</gene>
<feature type="non-terminal residue" evidence="2">
    <location>
        <position position="1"/>
    </location>
</feature>
<accession>A0A8H6J7N2</accession>
<proteinExistence type="predicted"/>